<reference evidence="11" key="3">
    <citation type="submission" date="2022-06" db="UniProtKB">
        <authorList>
            <consortium name="EnsemblMetazoa"/>
        </authorList>
    </citation>
    <scope>IDENTIFICATION</scope>
</reference>
<dbReference type="InterPro" id="IPR023271">
    <property type="entry name" value="Aquaporin-like"/>
</dbReference>
<evidence type="ECO:0000256" key="4">
    <source>
        <dbReference type="ARBA" id="ARBA00022692"/>
    </source>
</evidence>
<feature type="transmembrane region" description="Helical" evidence="9">
    <location>
        <begin position="140"/>
        <end position="164"/>
    </location>
</feature>
<dbReference type="PROSITE" id="PS00221">
    <property type="entry name" value="MIP"/>
    <property type="match status" value="1"/>
</dbReference>
<accession>A0A834VEP0</accession>
<reference evidence="10" key="2">
    <citation type="submission" date="2020-01" db="EMBL/GenBank/DDBJ databases">
        <authorList>
            <person name="Korhonen P.K.K."/>
            <person name="Guangxu M.G."/>
            <person name="Wang T.W."/>
            <person name="Stroehlein A.J.S."/>
            <person name="Young N.D."/>
            <person name="Ang C.-S.A."/>
            <person name="Fernando D.W.F."/>
            <person name="Lu H.L."/>
            <person name="Taylor S.T."/>
            <person name="Ehtesham M.E.M."/>
            <person name="Najaraj S.H.N."/>
            <person name="Harsha G.H.G."/>
            <person name="Madugundu A.M."/>
            <person name="Renuse S.R."/>
            <person name="Holt D.H."/>
            <person name="Pandey A.P."/>
            <person name="Papenfuss A.P."/>
            <person name="Gasser R.B.G."/>
            <person name="Fischer K.F."/>
        </authorList>
    </citation>
    <scope>NUCLEOTIDE SEQUENCE</scope>
    <source>
        <strain evidence="10">SSS_KF_BRIS2020</strain>
    </source>
</reference>
<feature type="transmembrane region" description="Helical" evidence="9">
    <location>
        <begin position="227"/>
        <end position="250"/>
    </location>
</feature>
<dbReference type="SUPFAM" id="SSF81338">
    <property type="entry name" value="Aquaporin-like"/>
    <property type="match status" value="1"/>
</dbReference>
<comment type="function">
    <text evidence="7">Aquaglyceroporin that may modulate the water content and osmolytes during anhydrobiosis.</text>
</comment>
<evidence type="ECO:0000256" key="5">
    <source>
        <dbReference type="ARBA" id="ARBA00022989"/>
    </source>
</evidence>
<sequence>MVSLRINNSKAREFLAEFFGTLTFVCLGCSANAVAHLNRIDSPSNQNQLFVLPIAWSLALTVSLYLCAGVSGGHLNPAITLGMATVGKIGWTKIFHYMIAQYLGAFFGSAITFLIYRESLIKGNRNETFGVFSTLRRDDITLGTALIDQIISIALFVMIICAILDERNMSVPKGMIPIAIGFANLGAMQFSFSYNCGGPLNPARDFAPRIFALLSGWSEIAFTQGKFYYWVPIVACHIGGVIGCWLYRLIIENHWPIDSMHPSDRDEYGQESIHCNANNIYSRQIRVTQA</sequence>
<dbReference type="PANTHER" id="PTHR43829">
    <property type="entry name" value="AQUAPORIN OR AQUAGLYCEROPORIN RELATED"/>
    <property type="match status" value="1"/>
</dbReference>
<gene>
    <name evidence="10" type="ORF">SSS_2136</name>
</gene>
<evidence type="ECO:0000256" key="3">
    <source>
        <dbReference type="ARBA" id="ARBA00022448"/>
    </source>
</evidence>
<keyword evidence="5 9" id="KW-1133">Transmembrane helix</keyword>
<evidence type="ECO:0000313" key="10">
    <source>
        <dbReference type="EMBL" id="KAF7492915.1"/>
    </source>
</evidence>
<dbReference type="OrthoDB" id="3222at2759"/>
<dbReference type="PRINTS" id="PR00783">
    <property type="entry name" value="MINTRINSICP"/>
</dbReference>
<dbReference type="CDD" id="cd00333">
    <property type="entry name" value="MIP"/>
    <property type="match status" value="1"/>
</dbReference>
<feature type="transmembrane region" description="Helical" evidence="9">
    <location>
        <begin position="49"/>
        <end position="73"/>
    </location>
</feature>
<dbReference type="AlphaFoldDB" id="A0A834VEP0"/>
<evidence type="ECO:0000256" key="2">
    <source>
        <dbReference type="ARBA" id="ARBA00006175"/>
    </source>
</evidence>
<keyword evidence="12" id="KW-1185">Reference proteome</keyword>
<evidence type="ECO:0000256" key="1">
    <source>
        <dbReference type="ARBA" id="ARBA00004141"/>
    </source>
</evidence>
<evidence type="ECO:0000256" key="9">
    <source>
        <dbReference type="SAM" id="Phobius"/>
    </source>
</evidence>
<dbReference type="Gene3D" id="1.20.1080.10">
    <property type="entry name" value="Glycerol uptake facilitator protein"/>
    <property type="match status" value="1"/>
</dbReference>
<reference evidence="12" key="1">
    <citation type="journal article" date="2020" name="PLoS Negl. Trop. Dis.">
        <title>High-quality nuclear genome for Sarcoptes scabiei-A critical resource for a neglected parasite.</title>
        <authorList>
            <person name="Korhonen P.K."/>
            <person name="Gasser R.B."/>
            <person name="Ma G."/>
            <person name="Wang T."/>
            <person name="Stroehlein A.J."/>
            <person name="Young N.D."/>
            <person name="Ang C.S."/>
            <person name="Fernando D.D."/>
            <person name="Lu H.C."/>
            <person name="Taylor S."/>
            <person name="Reynolds S.L."/>
            <person name="Mofiz E."/>
            <person name="Najaraj S.H."/>
            <person name="Gowda H."/>
            <person name="Madugundu A."/>
            <person name="Renuse S."/>
            <person name="Holt D."/>
            <person name="Pandey A."/>
            <person name="Papenfuss A.T."/>
            <person name="Fischer K."/>
        </authorList>
    </citation>
    <scope>NUCLEOTIDE SEQUENCE [LARGE SCALE GENOMIC DNA]</scope>
</reference>
<keyword evidence="4 8" id="KW-0812">Transmembrane</keyword>
<dbReference type="Pfam" id="PF00230">
    <property type="entry name" value="MIP"/>
    <property type="match status" value="1"/>
</dbReference>
<dbReference type="Proteomes" id="UP000070412">
    <property type="component" value="Unassembled WGS sequence"/>
</dbReference>
<name>A0A834VEP0_SARSC</name>
<dbReference type="GO" id="GO:0015254">
    <property type="term" value="F:glycerol channel activity"/>
    <property type="evidence" value="ECO:0007669"/>
    <property type="project" value="TreeGrafter"/>
</dbReference>
<dbReference type="InterPro" id="IPR022357">
    <property type="entry name" value="MIP_CS"/>
</dbReference>
<dbReference type="EnsemblMetazoa" id="SSS_2136s_mrna">
    <property type="protein sequence ID" value="KAF7492915.1"/>
    <property type="gene ID" value="SSS_2136"/>
</dbReference>
<evidence type="ECO:0000313" key="12">
    <source>
        <dbReference type="Proteomes" id="UP000070412"/>
    </source>
</evidence>
<protein>
    <submittedName>
        <fullName evidence="10">Aquaporin-9</fullName>
    </submittedName>
</protein>
<proteinExistence type="inferred from homology"/>
<comment type="subcellular location">
    <subcellularLocation>
        <location evidence="1">Membrane</location>
        <topology evidence="1">Multi-pass membrane protein</topology>
    </subcellularLocation>
</comment>
<dbReference type="InterPro" id="IPR050363">
    <property type="entry name" value="MIP/Aquaporin"/>
</dbReference>
<comment type="similarity">
    <text evidence="2 8">Belongs to the MIP/aquaporin (TC 1.A.8) family.</text>
</comment>
<dbReference type="PANTHER" id="PTHR43829:SF9">
    <property type="entry name" value="AQUAPORIN-9"/>
    <property type="match status" value="1"/>
</dbReference>
<evidence type="ECO:0000256" key="8">
    <source>
        <dbReference type="RuleBase" id="RU000477"/>
    </source>
</evidence>
<organism evidence="10">
    <name type="scientific">Sarcoptes scabiei</name>
    <name type="common">Itch mite</name>
    <name type="synonym">Acarus scabiei</name>
    <dbReference type="NCBI Taxonomy" id="52283"/>
    <lineage>
        <taxon>Eukaryota</taxon>
        <taxon>Metazoa</taxon>
        <taxon>Ecdysozoa</taxon>
        <taxon>Arthropoda</taxon>
        <taxon>Chelicerata</taxon>
        <taxon>Arachnida</taxon>
        <taxon>Acari</taxon>
        <taxon>Acariformes</taxon>
        <taxon>Sarcoptiformes</taxon>
        <taxon>Astigmata</taxon>
        <taxon>Psoroptidia</taxon>
        <taxon>Sarcoptoidea</taxon>
        <taxon>Sarcoptidae</taxon>
        <taxon>Sarcoptinae</taxon>
        <taxon>Sarcoptes</taxon>
    </lineage>
</organism>
<keyword evidence="6 9" id="KW-0472">Membrane</keyword>
<evidence type="ECO:0000256" key="6">
    <source>
        <dbReference type="ARBA" id="ARBA00023136"/>
    </source>
</evidence>
<dbReference type="GO" id="GO:0016323">
    <property type="term" value="C:basolateral plasma membrane"/>
    <property type="evidence" value="ECO:0007669"/>
    <property type="project" value="TreeGrafter"/>
</dbReference>
<evidence type="ECO:0000313" key="11">
    <source>
        <dbReference type="EnsemblMetazoa" id="KAF7492915.1"/>
    </source>
</evidence>
<feature type="transmembrane region" description="Helical" evidence="9">
    <location>
        <begin position="176"/>
        <end position="194"/>
    </location>
</feature>
<keyword evidence="3 8" id="KW-0813">Transport</keyword>
<feature type="transmembrane region" description="Helical" evidence="9">
    <location>
        <begin position="94"/>
        <end position="116"/>
    </location>
</feature>
<dbReference type="GO" id="GO:0015250">
    <property type="term" value="F:water channel activity"/>
    <property type="evidence" value="ECO:0007669"/>
    <property type="project" value="TreeGrafter"/>
</dbReference>
<dbReference type="EMBL" id="WVUK01000056">
    <property type="protein sequence ID" value="KAF7492915.1"/>
    <property type="molecule type" value="Genomic_DNA"/>
</dbReference>
<dbReference type="InterPro" id="IPR000425">
    <property type="entry name" value="MIP"/>
</dbReference>
<evidence type="ECO:0000256" key="7">
    <source>
        <dbReference type="ARBA" id="ARBA00045280"/>
    </source>
</evidence>